<dbReference type="EMBL" id="MVDE01000014">
    <property type="protein sequence ID" value="PKQ66543.1"/>
    <property type="molecule type" value="Genomic_DNA"/>
</dbReference>
<dbReference type="SUPFAM" id="SSF46689">
    <property type="entry name" value="Homeodomain-like"/>
    <property type="match status" value="1"/>
</dbReference>
<sequence length="160" mass="18971">MKINIKEDLSYLISLLKSERDSIVANRIRCLVLLKEEKFKKRKDLAANLCISYASLKRWLKIYRESGFAALLCIKQSTGRKNSITEEVHNALFERLHDSESAFISYKEVVLWLEESYKIEVKYETLRTYMIRHFKSKLKSPRKSHYKKDEQAVEVFKKTS</sequence>
<comment type="caution">
    <text evidence="1">The sequence shown here is derived from an EMBL/GenBank/DDBJ whole genome shotgun (WGS) entry which is preliminary data.</text>
</comment>
<dbReference type="InterPro" id="IPR009057">
    <property type="entry name" value="Homeodomain-like_sf"/>
</dbReference>
<dbReference type="Proteomes" id="UP000233618">
    <property type="component" value="Unassembled WGS sequence"/>
</dbReference>
<name>A0A2N3I8I3_9BACT</name>
<protein>
    <submittedName>
        <fullName evidence="1">Uncharacterized protein</fullName>
    </submittedName>
</protein>
<proteinExistence type="predicted"/>
<dbReference type="Pfam" id="PF13565">
    <property type="entry name" value="HTH_32"/>
    <property type="match status" value="1"/>
</dbReference>
<keyword evidence="2" id="KW-1185">Reference proteome</keyword>
<evidence type="ECO:0000313" key="2">
    <source>
        <dbReference type="Proteomes" id="UP000233618"/>
    </source>
</evidence>
<gene>
    <name evidence="1" type="ORF">BZG01_10840</name>
</gene>
<organism evidence="1 2">
    <name type="scientific">Labilibaculum manganireducens</name>
    <dbReference type="NCBI Taxonomy" id="1940525"/>
    <lineage>
        <taxon>Bacteria</taxon>
        <taxon>Pseudomonadati</taxon>
        <taxon>Bacteroidota</taxon>
        <taxon>Bacteroidia</taxon>
        <taxon>Marinilabiliales</taxon>
        <taxon>Marinifilaceae</taxon>
        <taxon>Labilibaculum</taxon>
    </lineage>
</organism>
<evidence type="ECO:0000313" key="1">
    <source>
        <dbReference type="EMBL" id="PKQ66543.1"/>
    </source>
</evidence>
<dbReference type="AlphaFoldDB" id="A0A2N3I8I3"/>
<accession>A0A2N3I8I3</accession>
<reference evidence="1 2" key="1">
    <citation type="journal article" date="2017" name="Front. Microbiol.">
        <title>Labilibaculum manganireducens gen. nov., sp. nov. and Labilibaculum filiforme sp. nov., Novel Bacteroidetes Isolated from Subsurface Sediments of the Baltic Sea.</title>
        <authorList>
            <person name="Vandieken V."/>
            <person name="Marshall I.P."/>
            <person name="Niemann H."/>
            <person name="Engelen B."/>
            <person name="Cypionka H."/>
        </authorList>
    </citation>
    <scope>NUCLEOTIDE SEQUENCE [LARGE SCALE GENOMIC DNA]</scope>
    <source>
        <strain evidence="1 2">59.10-2M</strain>
    </source>
</reference>